<dbReference type="EMBL" id="QEKO01000002">
    <property type="protein sequence ID" value="PVY62308.1"/>
    <property type="molecule type" value="Genomic_DNA"/>
</dbReference>
<sequence>MDIGLKDKVALVTGGSRGLGRATVEALADEHAKLVVVARQSPELEEIESLYPGRCKVMAGDMRDPALPQAAVDLALKEFGRLDITIVNTPGPRAVLPLEAQDSDFASAFDSTFYPAVRLIRAAVSAMQEAMHGRIVIISSTSVKAPKPFLCLSAASRSALWAWAKSAAPEIYKSGITINALFAGPHQTGRALELGVKDRVIGQPDDFGRFVTSLCGETTGYITGAGFLVDGGELTGI</sequence>
<dbReference type="PRINTS" id="PR00081">
    <property type="entry name" value="GDHRDH"/>
</dbReference>
<accession>A0A2U1CMT2</accession>
<dbReference type="PANTHER" id="PTHR42879">
    <property type="entry name" value="3-OXOACYL-(ACYL-CARRIER-PROTEIN) REDUCTASE"/>
    <property type="match status" value="1"/>
</dbReference>
<dbReference type="InterPro" id="IPR036291">
    <property type="entry name" value="NAD(P)-bd_dom_sf"/>
</dbReference>
<comment type="caution">
    <text evidence="2">The sequence shown here is derived from an EMBL/GenBank/DDBJ whole genome shotgun (WGS) entry which is preliminary data.</text>
</comment>
<evidence type="ECO:0000313" key="2">
    <source>
        <dbReference type="EMBL" id="PVY62308.1"/>
    </source>
</evidence>
<evidence type="ECO:0000256" key="1">
    <source>
        <dbReference type="ARBA" id="ARBA00006484"/>
    </source>
</evidence>
<dbReference type="Proteomes" id="UP000246145">
    <property type="component" value="Unassembled WGS sequence"/>
</dbReference>
<proteinExistence type="inferred from homology"/>
<dbReference type="AlphaFoldDB" id="A0A2U1CMT2"/>
<dbReference type="SUPFAM" id="SSF51735">
    <property type="entry name" value="NAD(P)-binding Rossmann-fold domains"/>
    <property type="match status" value="1"/>
</dbReference>
<dbReference type="Pfam" id="PF00106">
    <property type="entry name" value="adh_short"/>
    <property type="match status" value="1"/>
</dbReference>
<evidence type="ECO:0000313" key="3">
    <source>
        <dbReference type="Proteomes" id="UP000246145"/>
    </source>
</evidence>
<dbReference type="InterPro" id="IPR050259">
    <property type="entry name" value="SDR"/>
</dbReference>
<dbReference type="Gene3D" id="3.40.50.720">
    <property type="entry name" value="NAD(P)-binding Rossmann-like Domain"/>
    <property type="match status" value="1"/>
</dbReference>
<organism evidence="2 3">
    <name type="scientific">Pusillimonas noertemannii</name>
    <dbReference type="NCBI Taxonomy" id="305977"/>
    <lineage>
        <taxon>Bacteria</taxon>
        <taxon>Pseudomonadati</taxon>
        <taxon>Pseudomonadota</taxon>
        <taxon>Betaproteobacteria</taxon>
        <taxon>Burkholderiales</taxon>
        <taxon>Alcaligenaceae</taxon>
        <taxon>Pusillimonas</taxon>
    </lineage>
</organism>
<comment type="similarity">
    <text evidence="1">Belongs to the short-chain dehydrogenases/reductases (SDR) family.</text>
</comment>
<dbReference type="RefSeq" id="WP_165832513.1">
    <property type="nucleotide sequence ID" value="NZ_JACCEX010000002.1"/>
</dbReference>
<keyword evidence="3" id="KW-1185">Reference proteome</keyword>
<protein>
    <submittedName>
        <fullName evidence="2">3-oxoacyl-[acyl-carrier protein] reductase</fullName>
    </submittedName>
</protein>
<dbReference type="PANTHER" id="PTHR42879:SF6">
    <property type="entry name" value="NADPH-DEPENDENT REDUCTASE BACG"/>
    <property type="match status" value="1"/>
</dbReference>
<dbReference type="InterPro" id="IPR002347">
    <property type="entry name" value="SDR_fam"/>
</dbReference>
<name>A0A2U1CMT2_9BURK</name>
<reference evidence="2 3" key="1">
    <citation type="submission" date="2018-04" db="EMBL/GenBank/DDBJ databases">
        <title>Genomic Encyclopedia of Type Strains, Phase IV (KMG-IV): sequencing the most valuable type-strain genomes for metagenomic binning, comparative biology and taxonomic classification.</title>
        <authorList>
            <person name="Goeker M."/>
        </authorList>
    </citation>
    <scope>NUCLEOTIDE SEQUENCE [LARGE SCALE GENOMIC DNA]</scope>
    <source>
        <strain evidence="2 3">DSM 10065</strain>
    </source>
</reference>
<gene>
    <name evidence="2" type="ORF">C7440_1801</name>
</gene>